<feature type="region of interest" description="Disordered" evidence="1">
    <location>
        <begin position="1"/>
        <end position="38"/>
    </location>
</feature>
<name>A0A1E4TM07_9ASCO</name>
<dbReference type="EMBL" id="KV453841">
    <property type="protein sequence ID" value="ODV92795.1"/>
    <property type="molecule type" value="Genomic_DNA"/>
</dbReference>
<evidence type="ECO:0000313" key="4">
    <source>
        <dbReference type="Proteomes" id="UP000095023"/>
    </source>
</evidence>
<dbReference type="AlphaFoldDB" id="A0A1E4TM07"/>
<proteinExistence type="predicted"/>
<protein>
    <recommendedName>
        <fullName evidence="2">Ubiquitin-like domain-containing protein</fullName>
    </recommendedName>
</protein>
<dbReference type="InterPro" id="IPR054464">
    <property type="entry name" value="ULD_fung"/>
</dbReference>
<keyword evidence="4" id="KW-1185">Reference proteome</keyword>
<reference evidence="4" key="1">
    <citation type="submission" date="2016-02" db="EMBL/GenBank/DDBJ databases">
        <title>Comparative genomics of biotechnologically important yeasts.</title>
        <authorList>
            <consortium name="DOE Joint Genome Institute"/>
            <person name="Riley R."/>
            <person name="Haridas S."/>
            <person name="Wolfe K.H."/>
            <person name="Lopes M.R."/>
            <person name="Hittinger C.T."/>
            <person name="Goker M."/>
            <person name="Salamov A."/>
            <person name="Wisecaver J."/>
            <person name="Long T.M."/>
            <person name="Aerts A.L."/>
            <person name="Barry K."/>
            <person name="Choi C."/>
            <person name="Clum A."/>
            <person name="Coughlan A.Y."/>
            <person name="Deshpande S."/>
            <person name="Douglass A.P."/>
            <person name="Hanson S.J."/>
            <person name="Klenk H.-P."/>
            <person name="Labutti K."/>
            <person name="Lapidus A."/>
            <person name="Lindquist E."/>
            <person name="Lipzen A."/>
            <person name="Meier-Kolthoff J.P."/>
            <person name="Ohm R.A."/>
            <person name="Otillar R.P."/>
            <person name="Pangilinan J."/>
            <person name="Peng Y."/>
            <person name="Rokas A."/>
            <person name="Rosa C.A."/>
            <person name="Scheuner C."/>
            <person name="Sibirny A.A."/>
            <person name="Slot J.C."/>
            <person name="Stielow J.B."/>
            <person name="Sun H."/>
            <person name="Kurtzman C.P."/>
            <person name="Blackwell M."/>
            <person name="Jeffries T.W."/>
            <person name="Grigoriev I.V."/>
        </authorList>
    </citation>
    <scope>NUCLEOTIDE SEQUENCE [LARGE SCALE GENOMIC DNA]</scope>
    <source>
        <strain evidence="4">NRRL Y-17796</strain>
    </source>
</reference>
<feature type="compositionally biased region" description="Basic residues" evidence="1">
    <location>
        <begin position="1"/>
        <end position="11"/>
    </location>
</feature>
<organism evidence="3 4">
    <name type="scientific">Tortispora caseinolytica NRRL Y-17796</name>
    <dbReference type="NCBI Taxonomy" id="767744"/>
    <lineage>
        <taxon>Eukaryota</taxon>
        <taxon>Fungi</taxon>
        <taxon>Dikarya</taxon>
        <taxon>Ascomycota</taxon>
        <taxon>Saccharomycotina</taxon>
        <taxon>Trigonopsidomycetes</taxon>
        <taxon>Trigonopsidales</taxon>
        <taxon>Trigonopsidaceae</taxon>
        <taxon>Tortispora</taxon>
    </lineage>
</organism>
<dbReference type="Pfam" id="PF22893">
    <property type="entry name" value="ULD_2"/>
    <property type="match status" value="1"/>
</dbReference>
<dbReference type="Proteomes" id="UP000095023">
    <property type="component" value="Unassembled WGS sequence"/>
</dbReference>
<feature type="domain" description="Ubiquitin-like" evidence="2">
    <location>
        <begin position="188"/>
        <end position="253"/>
    </location>
</feature>
<evidence type="ECO:0000259" key="2">
    <source>
        <dbReference type="Pfam" id="PF22893"/>
    </source>
</evidence>
<gene>
    <name evidence="3" type="ORF">CANCADRAFT_30839</name>
</gene>
<evidence type="ECO:0000256" key="1">
    <source>
        <dbReference type="SAM" id="MobiDB-lite"/>
    </source>
</evidence>
<feature type="region of interest" description="Disordered" evidence="1">
    <location>
        <begin position="263"/>
        <end position="287"/>
    </location>
</feature>
<evidence type="ECO:0000313" key="3">
    <source>
        <dbReference type="EMBL" id="ODV92795.1"/>
    </source>
</evidence>
<accession>A0A1E4TM07</accession>
<sequence>MPHSNSRSRNRAYKDIFDPSYDEQDEPSHRTPTRRHTTPVYPVKQVSSQRPISFDQIPEALGYDSVSSPFSSSFDRVIVVPNEYSPAFRAAPIQLGLSPGTSIPEVYESAVLPKYTTRFPLSYSPTYTTRFPSSSSPTYTIAPIVTRSDNQSMTSDYPSSTSSIIESRPVISAPRAYINIRDGDSFKTWAFPYDRIRTYTALMNSLKQIFPSKASLIDKGQFEIRDTVTDSIIIPNLWQDFCAPQTTYEIVWVSEPKLKRKQEHQQHHLPLESEFNHQSPPAKGSKRFPKQINKVLAWISEK</sequence>
<feature type="compositionally biased region" description="Basic and acidic residues" evidence="1">
    <location>
        <begin position="263"/>
        <end position="275"/>
    </location>
</feature>